<keyword evidence="10 11" id="KW-0998">Cell outer membrane</keyword>
<protein>
    <submittedName>
        <fullName evidence="16">Iron complex outermembrane receptor protein</fullName>
    </submittedName>
</protein>
<keyword evidence="4" id="KW-0410">Iron transport</keyword>
<evidence type="ECO:0000256" key="8">
    <source>
        <dbReference type="ARBA" id="ARBA00023077"/>
    </source>
</evidence>
<sequence length="670" mass="73389">MTSLRLCPDLPRALGALTLAGLGPLAQAQDPTAPPSVLPAITVTAHKQAQRIEAVAASVTVHDGELLDADGVDRLETLEQITPGLSFQPFGQAGVHSAVMRGVSAQFFSFSSSTLLLVDGVPTLMAQGFEDGLLGVERVEVLRGPQSTLYGRNAEAGVINIQTRQPGNTPRSAVSAGLSSRSGRSLRMELSRPLVQDTLYASFAGDWSRQDGFIDNLETGRRADDRRREQQKLALRWTPDSRTDATLRYARQAFDDGAALWGSPSARRATVRSGTPSWNRSSGDTASLNLARELGGSLSLHSVTAYNLYRDRVQQDTDFEPADRLHIARDHRFRSLSQELRIEDRDARAPWLLGLYADRDNHDLLNVQQMAATSLRSPATLQGHGMALFANGSLPLTARWTLQAGARVERHAIEFQPRGQDRQSTRSTPVSPRLALQYQPGAATALHASLSRGVRAGGFNVFVPAAGYAAYAPEKLQSLELGVKGTLANQRLRYSASLYRMRMDDMQVQQMPQPGLVYITNAARGHATGAELELDWLLGEGWQLQSGMALNRTRLDRFRDGSAVYDGHRNPFAPDASGHLVLRHDAAAGWHVQAQLYATGKVHLDAANRYSRPGYGLLNLQAGQRLGRFEIGAYVRNAADRRYDAVGYQNGNVTVYSPPREFGLRLDWRI</sequence>
<gene>
    <name evidence="16" type="ORF">EV684_105139</name>
</gene>
<dbReference type="SUPFAM" id="SSF56935">
    <property type="entry name" value="Porins"/>
    <property type="match status" value="1"/>
</dbReference>
<comment type="subcellular location">
    <subcellularLocation>
        <location evidence="1 11">Cell outer membrane</location>
        <topology evidence="1 11">Multi-pass membrane protein</topology>
    </subcellularLocation>
</comment>
<dbReference type="Pfam" id="PF00593">
    <property type="entry name" value="TonB_dep_Rec_b-barrel"/>
    <property type="match status" value="1"/>
</dbReference>
<feature type="signal peptide" evidence="13">
    <location>
        <begin position="1"/>
        <end position="28"/>
    </location>
</feature>
<evidence type="ECO:0000256" key="3">
    <source>
        <dbReference type="ARBA" id="ARBA00022452"/>
    </source>
</evidence>
<evidence type="ECO:0000313" key="16">
    <source>
        <dbReference type="EMBL" id="TCP02973.1"/>
    </source>
</evidence>
<evidence type="ECO:0000256" key="7">
    <source>
        <dbReference type="ARBA" id="ARBA00023065"/>
    </source>
</evidence>
<comment type="caution">
    <text evidence="16">The sequence shown here is derived from an EMBL/GenBank/DDBJ whole genome shotgun (WGS) entry which is preliminary data.</text>
</comment>
<reference evidence="16 17" key="1">
    <citation type="submission" date="2019-03" db="EMBL/GenBank/DDBJ databases">
        <title>Genomic Encyclopedia of Type Strains, Phase IV (KMG-IV): sequencing the most valuable type-strain genomes for metagenomic binning, comparative biology and taxonomic classification.</title>
        <authorList>
            <person name="Goeker M."/>
        </authorList>
    </citation>
    <scope>NUCLEOTIDE SEQUENCE [LARGE SCALE GENOMIC DNA]</scope>
    <source>
        <strain evidence="16 17">DSM 1709</strain>
    </source>
</reference>
<dbReference type="AlphaFoldDB" id="A0A4R2MTY2"/>
<proteinExistence type="inferred from homology"/>
<dbReference type="PANTHER" id="PTHR32552">
    <property type="entry name" value="FERRICHROME IRON RECEPTOR-RELATED"/>
    <property type="match status" value="1"/>
</dbReference>
<keyword evidence="2 11" id="KW-0813">Transport</keyword>
<accession>A0A4R2MTY2</accession>
<dbReference type="InterPro" id="IPR000531">
    <property type="entry name" value="Beta-barrel_TonB"/>
</dbReference>
<name>A0A4R2MTY2_RUBGE</name>
<evidence type="ECO:0000313" key="17">
    <source>
        <dbReference type="Proteomes" id="UP000295106"/>
    </source>
</evidence>
<dbReference type="InterPro" id="IPR039426">
    <property type="entry name" value="TonB-dep_rcpt-like"/>
</dbReference>
<dbReference type="RefSeq" id="WP_243651131.1">
    <property type="nucleotide sequence ID" value="NZ_CP181386.1"/>
</dbReference>
<keyword evidence="3 11" id="KW-1134">Transmembrane beta strand</keyword>
<evidence type="ECO:0000256" key="2">
    <source>
        <dbReference type="ARBA" id="ARBA00022448"/>
    </source>
</evidence>
<dbReference type="EMBL" id="SLXD01000005">
    <property type="protein sequence ID" value="TCP02973.1"/>
    <property type="molecule type" value="Genomic_DNA"/>
</dbReference>
<evidence type="ECO:0000259" key="15">
    <source>
        <dbReference type="Pfam" id="PF07715"/>
    </source>
</evidence>
<keyword evidence="16" id="KW-0675">Receptor</keyword>
<dbReference type="PROSITE" id="PS52016">
    <property type="entry name" value="TONB_DEPENDENT_REC_3"/>
    <property type="match status" value="1"/>
</dbReference>
<comment type="similarity">
    <text evidence="11 12">Belongs to the TonB-dependent receptor family.</text>
</comment>
<evidence type="ECO:0000256" key="9">
    <source>
        <dbReference type="ARBA" id="ARBA00023136"/>
    </source>
</evidence>
<evidence type="ECO:0000256" key="13">
    <source>
        <dbReference type="SAM" id="SignalP"/>
    </source>
</evidence>
<evidence type="ECO:0000256" key="6">
    <source>
        <dbReference type="ARBA" id="ARBA00023004"/>
    </source>
</evidence>
<keyword evidence="5 11" id="KW-0812">Transmembrane</keyword>
<dbReference type="Proteomes" id="UP000295106">
    <property type="component" value="Unassembled WGS sequence"/>
</dbReference>
<evidence type="ECO:0000259" key="14">
    <source>
        <dbReference type="Pfam" id="PF00593"/>
    </source>
</evidence>
<keyword evidence="8 12" id="KW-0798">TonB box</keyword>
<keyword evidence="9 11" id="KW-0472">Membrane</keyword>
<organism evidence="16 17">
    <name type="scientific">Rubrivivax gelatinosus</name>
    <name type="common">Rhodocyclus gelatinosus</name>
    <name type="synonym">Rhodopseudomonas gelatinosa</name>
    <dbReference type="NCBI Taxonomy" id="28068"/>
    <lineage>
        <taxon>Bacteria</taxon>
        <taxon>Pseudomonadati</taxon>
        <taxon>Pseudomonadota</taxon>
        <taxon>Betaproteobacteria</taxon>
        <taxon>Burkholderiales</taxon>
        <taxon>Sphaerotilaceae</taxon>
        <taxon>Rubrivivax</taxon>
    </lineage>
</organism>
<feature type="domain" description="TonB-dependent receptor plug" evidence="15">
    <location>
        <begin position="53"/>
        <end position="158"/>
    </location>
</feature>
<dbReference type="CDD" id="cd01347">
    <property type="entry name" value="ligand_gated_channel"/>
    <property type="match status" value="1"/>
</dbReference>
<keyword evidence="6" id="KW-0408">Iron</keyword>
<dbReference type="GO" id="GO:0006826">
    <property type="term" value="P:iron ion transport"/>
    <property type="evidence" value="ECO:0007669"/>
    <property type="project" value="UniProtKB-KW"/>
</dbReference>
<dbReference type="InterPro" id="IPR012910">
    <property type="entry name" value="Plug_dom"/>
</dbReference>
<dbReference type="InterPro" id="IPR036942">
    <property type="entry name" value="Beta-barrel_TonB_sf"/>
</dbReference>
<keyword evidence="13" id="KW-0732">Signal</keyword>
<evidence type="ECO:0000256" key="10">
    <source>
        <dbReference type="ARBA" id="ARBA00023237"/>
    </source>
</evidence>
<dbReference type="GO" id="GO:0009279">
    <property type="term" value="C:cell outer membrane"/>
    <property type="evidence" value="ECO:0007669"/>
    <property type="project" value="UniProtKB-SubCell"/>
</dbReference>
<feature type="chain" id="PRO_5020542894" evidence="13">
    <location>
        <begin position="29"/>
        <end position="670"/>
    </location>
</feature>
<evidence type="ECO:0000256" key="4">
    <source>
        <dbReference type="ARBA" id="ARBA00022496"/>
    </source>
</evidence>
<dbReference type="Pfam" id="PF07715">
    <property type="entry name" value="Plug"/>
    <property type="match status" value="1"/>
</dbReference>
<dbReference type="PANTHER" id="PTHR32552:SF81">
    <property type="entry name" value="TONB-DEPENDENT OUTER MEMBRANE RECEPTOR"/>
    <property type="match status" value="1"/>
</dbReference>
<dbReference type="GeneID" id="99684594"/>
<dbReference type="Gene3D" id="2.40.170.20">
    <property type="entry name" value="TonB-dependent receptor, beta-barrel domain"/>
    <property type="match status" value="1"/>
</dbReference>
<keyword evidence="7" id="KW-0406">Ion transport</keyword>
<evidence type="ECO:0000256" key="12">
    <source>
        <dbReference type="RuleBase" id="RU003357"/>
    </source>
</evidence>
<evidence type="ECO:0000256" key="11">
    <source>
        <dbReference type="PROSITE-ProRule" id="PRU01360"/>
    </source>
</evidence>
<feature type="domain" description="TonB-dependent receptor-like beta-barrel" evidence="14">
    <location>
        <begin position="228"/>
        <end position="637"/>
    </location>
</feature>
<evidence type="ECO:0000256" key="1">
    <source>
        <dbReference type="ARBA" id="ARBA00004571"/>
    </source>
</evidence>
<evidence type="ECO:0000256" key="5">
    <source>
        <dbReference type="ARBA" id="ARBA00022692"/>
    </source>
</evidence>